<dbReference type="Pfam" id="PF11697">
    <property type="entry name" value="DUF3293"/>
    <property type="match status" value="1"/>
</dbReference>
<keyword evidence="2" id="KW-1185">Reference proteome</keyword>
<proteinExistence type="predicted"/>
<sequence>MVSEQLWETYQQVYFQPCDLRNSYLPRNVGQNFVRSGAIISIWNPRGQICTQRKNRLFAQKAIYRLKCQGWRYSFLWGGDKHMHYKELSVFVFCPLHSAVRLAKQNQQLAFYFIDKAGALWLINTNANEHKQRVCKLAKYRVVNMGIKKANLAVSKPL</sequence>
<organism evidence="1 2">
    <name type="scientific">Pseudoalteromonas byunsanensis</name>
    <dbReference type="NCBI Taxonomy" id="327939"/>
    <lineage>
        <taxon>Bacteria</taxon>
        <taxon>Pseudomonadati</taxon>
        <taxon>Pseudomonadota</taxon>
        <taxon>Gammaproteobacteria</taxon>
        <taxon>Alteromonadales</taxon>
        <taxon>Pseudoalteromonadaceae</taxon>
        <taxon>Pseudoalteromonas</taxon>
    </lineage>
</organism>
<dbReference type="AlphaFoldDB" id="A0A1S1N4T0"/>
<evidence type="ECO:0000313" key="1">
    <source>
        <dbReference type="EMBL" id="OHU93621.1"/>
    </source>
</evidence>
<reference evidence="1 2" key="1">
    <citation type="submission" date="2016-10" db="EMBL/GenBank/DDBJ databases">
        <title>Pseudoalteromonas amylolytica sp. nov., isolated from the surface seawater.</title>
        <authorList>
            <person name="Wu Y.-H."/>
            <person name="Cheng H."/>
            <person name="Jin X.-B."/>
            <person name="Wang C.-S."/>
            <person name="Xu X.-W."/>
        </authorList>
    </citation>
    <scope>NUCLEOTIDE SEQUENCE [LARGE SCALE GENOMIC DNA]</scope>
    <source>
        <strain evidence="1 2">JCM 12483</strain>
    </source>
</reference>
<evidence type="ECO:0008006" key="3">
    <source>
        <dbReference type="Google" id="ProtNLM"/>
    </source>
</evidence>
<comment type="caution">
    <text evidence="1">The sequence shown here is derived from an EMBL/GenBank/DDBJ whole genome shotgun (WGS) entry which is preliminary data.</text>
</comment>
<name>A0A1S1N4T0_9GAMM</name>
<gene>
    <name evidence="1" type="ORF">BIW53_19995</name>
</gene>
<dbReference type="OrthoDB" id="6315550at2"/>
<protein>
    <recommendedName>
        <fullName evidence="3">DUF3293 domain-containing protein</fullName>
    </recommendedName>
</protein>
<dbReference type="EMBL" id="MNAN01000037">
    <property type="protein sequence ID" value="OHU93621.1"/>
    <property type="molecule type" value="Genomic_DNA"/>
</dbReference>
<dbReference type="Proteomes" id="UP000180253">
    <property type="component" value="Unassembled WGS sequence"/>
</dbReference>
<evidence type="ECO:0000313" key="2">
    <source>
        <dbReference type="Proteomes" id="UP000180253"/>
    </source>
</evidence>
<dbReference type="InterPro" id="IPR021710">
    <property type="entry name" value="DUF3293"/>
</dbReference>
<accession>A0A1S1N4T0</accession>
<dbReference type="RefSeq" id="WP_070993775.1">
    <property type="nucleotide sequence ID" value="NZ_CBCSHD010000006.1"/>
</dbReference>